<organism evidence="2 3">
    <name type="scientific">Gimesia panareensis</name>
    <dbReference type="NCBI Taxonomy" id="2527978"/>
    <lineage>
        <taxon>Bacteria</taxon>
        <taxon>Pseudomonadati</taxon>
        <taxon>Planctomycetota</taxon>
        <taxon>Planctomycetia</taxon>
        <taxon>Planctomycetales</taxon>
        <taxon>Planctomycetaceae</taxon>
        <taxon>Gimesia</taxon>
    </lineage>
</organism>
<dbReference type="Gene3D" id="1.25.40.10">
    <property type="entry name" value="Tetratricopeptide repeat domain"/>
    <property type="match status" value="1"/>
</dbReference>
<gene>
    <name evidence="2" type="ORF">Pan153_44840</name>
</gene>
<feature type="transmembrane region" description="Helical" evidence="1">
    <location>
        <begin position="124"/>
        <end position="147"/>
    </location>
</feature>
<keyword evidence="1" id="KW-1133">Transmembrane helix</keyword>
<feature type="transmembrane region" description="Helical" evidence="1">
    <location>
        <begin position="92"/>
        <end position="112"/>
    </location>
</feature>
<evidence type="ECO:0008006" key="4">
    <source>
        <dbReference type="Google" id="ProtNLM"/>
    </source>
</evidence>
<sequence length="383" mass="43904">MPVYLLTATDQHGKRDTHRVTADSAQEACSEFEENGYSDLVLHSDDVFATTSALFPANNNVNNVEEHLTAADMVQTQHLSEFQLFLLNLRMAYWYSCWFTLPVILAFAYRWYYHLGWFGNTDELNAIDLGLLVVVLLPLLITLWYTWLSPGRKYKQLIQAFTWGLWDEVIDLCPTLRGKIPGFELACRHAVALAAQGKFEEGMAMMKQFEAIQDVPRWMYLGRLSELYEVVNDGEQFIACQRLAYEAAPDNPTVQLDYAYSLLKYQQNLPLAQQLIAAAEQQHLSELVKFMLPYIKGIMALNQGRPHDAEKLFHECQSLLLPISHSEPMMQHLIDFNRAYLAISLAELGDPREAEKLYQLVEPRLEATHSTLIMERYAAAMAR</sequence>
<reference evidence="2 3" key="1">
    <citation type="submission" date="2019-02" db="EMBL/GenBank/DDBJ databases">
        <title>Deep-cultivation of Planctomycetes and their phenomic and genomic characterization uncovers novel biology.</title>
        <authorList>
            <person name="Wiegand S."/>
            <person name="Jogler M."/>
            <person name="Boedeker C."/>
            <person name="Pinto D."/>
            <person name="Vollmers J."/>
            <person name="Rivas-Marin E."/>
            <person name="Kohn T."/>
            <person name="Peeters S.H."/>
            <person name="Heuer A."/>
            <person name="Rast P."/>
            <person name="Oberbeckmann S."/>
            <person name="Bunk B."/>
            <person name="Jeske O."/>
            <person name="Meyerdierks A."/>
            <person name="Storesund J.E."/>
            <person name="Kallscheuer N."/>
            <person name="Luecker S."/>
            <person name="Lage O.M."/>
            <person name="Pohl T."/>
            <person name="Merkel B.J."/>
            <person name="Hornburger P."/>
            <person name="Mueller R.-W."/>
            <person name="Bruemmer F."/>
            <person name="Labrenz M."/>
            <person name="Spormann A.M."/>
            <person name="Op den Camp H."/>
            <person name="Overmann J."/>
            <person name="Amann R."/>
            <person name="Jetten M.S.M."/>
            <person name="Mascher T."/>
            <person name="Medema M.H."/>
            <person name="Devos D.P."/>
            <person name="Kaster A.-K."/>
            <person name="Ovreas L."/>
            <person name="Rohde M."/>
            <person name="Galperin M.Y."/>
            <person name="Jogler C."/>
        </authorList>
    </citation>
    <scope>NUCLEOTIDE SEQUENCE [LARGE SCALE GENOMIC DNA]</scope>
    <source>
        <strain evidence="2 3">Pan153</strain>
    </source>
</reference>
<evidence type="ECO:0000256" key="1">
    <source>
        <dbReference type="SAM" id="Phobius"/>
    </source>
</evidence>
<dbReference type="AlphaFoldDB" id="A0A518FU40"/>
<evidence type="ECO:0000313" key="3">
    <source>
        <dbReference type="Proteomes" id="UP000320839"/>
    </source>
</evidence>
<evidence type="ECO:0000313" key="2">
    <source>
        <dbReference type="EMBL" id="QDV19815.1"/>
    </source>
</evidence>
<dbReference type="Proteomes" id="UP000320839">
    <property type="component" value="Chromosome"/>
</dbReference>
<keyword evidence="1" id="KW-0472">Membrane</keyword>
<protein>
    <recommendedName>
        <fullName evidence="4">Tetratricopeptide repeat protein</fullName>
    </recommendedName>
</protein>
<dbReference type="RefSeq" id="WP_145457759.1">
    <property type="nucleotide sequence ID" value="NZ_CP036317.1"/>
</dbReference>
<dbReference type="OrthoDB" id="290576at2"/>
<proteinExistence type="predicted"/>
<dbReference type="EMBL" id="CP036317">
    <property type="protein sequence ID" value="QDV19815.1"/>
    <property type="molecule type" value="Genomic_DNA"/>
</dbReference>
<accession>A0A518FU40</accession>
<dbReference type="InterPro" id="IPR011990">
    <property type="entry name" value="TPR-like_helical_dom_sf"/>
</dbReference>
<keyword evidence="1" id="KW-0812">Transmembrane</keyword>
<name>A0A518FU40_9PLAN</name>